<feature type="compositionally biased region" description="Polar residues" evidence="2">
    <location>
        <begin position="576"/>
        <end position="587"/>
    </location>
</feature>
<dbReference type="AlphaFoldDB" id="A0A9W9V1X0"/>
<dbReference type="Pfam" id="PF20400">
    <property type="entry name" value="BAR_4"/>
    <property type="match status" value="1"/>
</dbReference>
<feature type="compositionally biased region" description="Basic and acidic residues" evidence="2">
    <location>
        <begin position="700"/>
        <end position="709"/>
    </location>
</feature>
<gene>
    <name evidence="5" type="ORF">N7541_003990</name>
</gene>
<dbReference type="Proteomes" id="UP001148299">
    <property type="component" value="Unassembled WGS sequence"/>
</dbReference>
<accession>A0A9W9V1X0</accession>
<feature type="region of interest" description="Disordered" evidence="2">
    <location>
        <begin position="83"/>
        <end position="145"/>
    </location>
</feature>
<evidence type="ECO:0000256" key="2">
    <source>
        <dbReference type="SAM" id="MobiDB-lite"/>
    </source>
</evidence>
<keyword evidence="3" id="KW-0812">Transmembrane</keyword>
<dbReference type="Gene3D" id="2.30.29.30">
    <property type="entry name" value="Pleckstrin-homology domain (PH domain)/Phosphotyrosine-binding domain (PTB)"/>
    <property type="match status" value="1"/>
</dbReference>
<feature type="compositionally biased region" description="Basic residues" evidence="2">
    <location>
        <begin position="104"/>
        <end position="126"/>
    </location>
</feature>
<feature type="compositionally biased region" description="Polar residues" evidence="2">
    <location>
        <begin position="34"/>
        <end position="43"/>
    </location>
</feature>
<keyword evidence="3" id="KW-0472">Membrane</keyword>
<sequence>MAMAARPRTPSQDAYMIPQPNDPGALSRGYGPRSNLSRPSSFAGSTSYNYGSGALDPQIHNPRFREDFDAASHRGSVYDAPVGVQRSASTMSHVRSQTPTRAGTLRKKASLSKKGSLRRNGSRRSMRAGSVRSLSLGDREKYHTEGSDDVNSAFMLPIPTTGNPTEVLANRFGAWRKVLKDLILFFKEVQKSYETRAKLFMSASNVVNNQTLPPAFLQSGGLADATEILRDFHRQGYTEANKAIEVEVEVISQLTGLRSDLQKKTKEIKSLSGDFKNTVDKEIDGTRKSVRNLHEALGLVDTDPSATSGKGDPFIMRLNVEKQVEKQIEEENYLHRAYLNLENSGRELEGIVVSEIQKAYNAYASILRREANEALDTVDKLQAGPISMPQDHEWNSFVAETDELVDPRIPLRNVENITYPGKDHPAAAEVRAGMLERKSKYLKSYTPGWYVLSPTHLHEFKSADRVASQTPVMSLYLPEQKLGSHSQEDSSSHKFMLKGRQTGAMHRGHSWVFRAESHETMMSWFEDIEGLISTTGEARNAFVRKHVRSVSGRSTNSEVMEDDEADRTPYSAGSVVLSQDRPTSSRQAGGAFPSDVQIDRHLQAPLSPSSGDSSAGRGDMLAAAGSFPDGSSPFNDNSAQAARREADNDSYNAYQSGEGTGTVRRSSRPRVTQHDSYYGDWMGPAAIVARQKQSQQLEPTDDREVRSDGDQASLAAITGVGLADRRDQSAPPQVARRESVSTAPTNTNVTEYTNHTNATSLDDTMEHPKILTPGAQIGSGAETSVPLELRPKKDSIAALDMKIPGRYPPYQCGGIKTSPLSSISLYIYMFFSTTCLMLIIYFVPFPFLYMYPFVGPLYLSSVPGVLVPSLELPPSSFQQHMLHRRSFSGRVWRIWL</sequence>
<dbReference type="CDD" id="cd13311">
    <property type="entry name" value="PH_Slm1"/>
    <property type="match status" value="1"/>
</dbReference>
<feature type="region of interest" description="Disordered" evidence="2">
    <location>
        <begin position="549"/>
        <end position="678"/>
    </location>
</feature>
<feature type="region of interest" description="Disordered" evidence="2">
    <location>
        <begin position="690"/>
        <end position="784"/>
    </location>
</feature>
<keyword evidence="1" id="KW-0597">Phosphoprotein</keyword>
<evidence type="ECO:0000256" key="3">
    <source>
        <dbReference type="SAM" id="Phobius"/>
    </source>
</evidence>
<dbReference type="PROSITE" id="PS50003">
    <property type="entry name" value="PH_DOMAIN"/>
    <property type="match status" value="1"/>
</dbReference>
<dbReference type="InterPro" id="IPR043453">
    <property type="entry name" value="Slm1_PH"/>
</dbReference>
<reference evidence="5" key="1">
    <citation type="submission" date="2022-12" db="EMBL/GenBank/DDBJ databases">
        <authorList>
            <person name="Petersen C."/>
        </authorList>
    </citation>
    <scope>NUCLEOTIDE SEQUENCE</scope>
    <source>
        <strain evidence="5">IBT 35675</strain>
    </source>
</reference>
<comment type="caution">
    <text evidence="5">The sequence shown here is derived from an EMBL/GenBank/DDBJ whole genome shotgun (WGS) entry which is preliminary data.</text>
</comment>
<dbReference type="SMART" id="SM00233">
    <property type="entry name" value="PH"/>
    <property type="match status" value="1"/>
</dbReference>
<dbReference type="PANTHER" id="PTHR31941">
    <property type="entry name" value="CYTOSKELETAL SIGNALING PROTEIN SLM1"/>
    <property type="match status" value="1"/>
</dbReference>
<keyword evidence="3" id="KW-1133">Transmembrane helix</keyword>
<name>A0A9W9V1X0_PENBR</name>
<evidence type="ECO:0000259" key="4">
    <source>
        <dbReference type="PROSITE" id="PS50003"/>
    </source>
</evidence>
<dbReference type="InterPro" id="IPR046868">
    <property type="entry name" value="BAR_4"/>
</dbReference>
<feature type="domain" description="PH" evidence="4">
    <location>
        <begin position="428"/>
        <end position="533"/>
    </location>
</feature>
<organism evidence="5 6">
    <name type="scientific">Penicillium brevicompactum</name>
    <dbReference type="NCBI Taxonomy" id="5074"/>
    <lineage>
        <taxon>Eukaryota</taxon>
        <taxon>Fungi</taxon>
        <taxon>Dikarya</taxon>
        <taxon>Ascomycota</taxon>
        <taxon>Pezizomycotina</taxon>
        <taxon>Eurotiomycetes</taxon>
        <taxon>Eurotiomycetidae</taxon>
        <taxon>Eurotiales</taxon>
        <taxon>Aspergillaceae</taxon>
        <taxon>Penicillium</taxon>
    </lineage>
</organism>
<dbReference type="EMBL" id="JAPZBR010000002">
    <property type="protein sequence ID" value="KAJ5363146.1"/>
    <property type="molecule type" value="Genomic_DNA"/>
</dbReference>
<dbReference type="InterPro" id="IPR046869">
    <property type="entry name" value="SLM1/RGC1-like_PH"/>
</dbReference>
<proteinExistence type="predicted"/>
<evidence type="ECO:0000313" key="6">
    <source>
        <dbReference type="Proteomes" id="UP001148299"/>
    </source>
</evidence>
<protein>
    <recommendedName>
        <fullName evidence="4">PH domain-containing protein</fullName>
    </recommendedName>
</protein>
<evidence type="ECO:0000313" key="5">
    <source>
        <dbReference type="EMBL" id="KAJ5363146.1"/>
    </source>
</evidence>
<dbReference type="Pfam" id="PF20399">
    <property type="entry name" value="PH_20"/>
    <property type="match status" value="1"/>
</dbReference>
<feature type="compositionally biased region" description="Polar residues" evidence="2">
    <location>
        <begin position="740"/>
        <end position="762"/>
    </location>
</feature>
<feature type="transmembrane region" description="Helical" evidence="3">
    <location>
        <begin position="825"/>
        <end position="851"/>
    </location>
</feature>
<feature type="region of interest" description="Disordered" evidence="2">
    <location>
        <begin position="1"/>
        <end position="43"/>
    </location>
</feature>
<evidence type="ECO:0000256" key="1">
    <source>
        <dbReference type="ARBA" id="ARBA00022553"/>
    </source>
</evidence>
<reference evidence="5" key="2">
    <citation type="journal article" date="2023" name="IMA Fungus">
        <title>Comparative genomic study of the Penicillium genus elucidates a diverse pangenome and 15 lateral gene transfer events.</title>
        <authorList>
            <person name="Petersen C."/>
            <person name="Sorensen T."/>
            <person name="Nielsen M.R."/>
            <person name="Sondergaard T.E."/>
            <person name="Sorensen J.L."/>
            <person name="Fitzpatrick D.A."/>
            <person name="Frisvad J.C."/>
            <person name="Nielsen K.L."/>
        </authorList>
    </citation>
    <scope>NUCLEOTIDE SEQUENCE</scope>
    <source>
        <strain evidence="5">IBT 35675</strain>
    </source>
</reference>
<keyword evidence="6" id="KW-1185">Reference proteome</keyword>
<dbReference type="PANTHER" id="PTHR31941:SF16">
    <property type="entry name" value="PHOSPHATIDYLINOSITOL 4,5-BISPHOSPHATE-BINDING PROTEIN SLM1-RELATED"/>
    <property type="match status" value="1"/>
</dbReference>
<feature type="compositionally biased region" description="Polar residues" evidence="2">
    <location>
        <begin position="86"/>
        <end position="101"/>
    </location>
</feature>
<dbReference type="InterPro" id="IPR011993">
    <property type="entry name" value="PH-like_dom_sf"/>
</dbReference>
<dbReference type="InterPro" id="IPR001849">
    <property type="entry name" value="PH_domain"/>
</dbReference>
<dbReference type="SUPFAM" id="SSF50729">
    <property type="entry name" value="PH domain-like"/>
    <property type="match status" value="1"/>
</dbReference>